<reference evidence="1 2" key="1">
    <citation type="submission" date="2016-03" db="EMBL/GenBank/DDBJ databases">
        <authorList>
            <person name="Ploux O."/>
        </authorList>
    </citation>
    <scope>NUCLEOTIDE SEQUENCE [LARGE SCALE GENOMIC DNA]</scope>
    <source>
        <strain evidence="1 2">UAMH 11012</strain>
    </source>
</reference>
<proteinExistence type="predicted"/>
<protein>
    <submittedName>
        <fullName evidence="1">Uncharacterized protein</fullName>
    </submittedName>
</protein>
<name>A0A1L7X9H5_9HELO</name>
<dbReference type="AlphaFoldDB" id="A0A1L7X9H5"/>
<dbReference type="EMBL" id="FJOG01000019">
    <property type="protein sequence ID" value="CZR61674.1"/>
    <property type="molecule type" value="Genomic_DNA"/>
</dbReference>
<dbReference type="Proteomes" id="UP000184330">
    <property type="component" value="Unassembled WGS sequence"/>
</dbReference>
<gene>
    <name evidence="1" type="ORF">PAC_11571</name>
</gene>
<keyword evidence="2" id="KW-1185">Reference proteome</keyword>
<sequence length="144" mass="16392">MAIAAYSPGNIQHQLEAAPVYKPVPLTFSENNNDNELARIDWSLSPAIDDPDFLFAFRNLGRNKDPRWGPFGLCQVWGRAPGEFWRNYYDNTRVYDRLRANDFGRGDPEQAATWPQEFGQYEEPNDINDAFAELAACVIGSGRF</sequence>
<evidence type="ECO:0000313" key="1">
    <source>
        <dbReference type="EMBL" id="CZR61674.1"/>
    </source>
</evidence>
<accession>A0A1L7X9H5</accession>
<evidence type="ECO:0000313" key="2">
    <source>
        <dbReference type="Proteomes" id="UP000184330"/>
    </source>
</evidence>
<organism evidence="1 2">
    <name type="scientific">Phialocephala subalpina</name>
    <dbReference type="NCBI Taxonomy" id="576137"/>
    <lineage>
        <taxon>Eukaryota</taxon>
        <taxon>Fungi</taxon>
        <taxon>Dikarya</taxon>
        <taxon>Ascomycota</taxon>
        <taxon>Pezizomycotina</taxon>
        <taxon>Leotiomycetes</taxon>
        <taxon>Helotiales</taxon>
        <taxon>Mollisiaceae</taxon>
        <taxon>Phialocephala</taxon>
        <taxon>Phialocephala fortinii species complex</taxon>
    </lineage>
</organism>